<feature type="domain" description="Thioredoxin" evidence="5">
    <location>
        <begin position="227"/>
        <end position="365"/>
    </location>
</feature>
<sequence>MVNSHQPFFYSIFVNMNKSIVYLGLVLALIGCMQPLEKTNNKQTYLVQGSINGDFEDYIYIRFDGALDSAEVINNSFQFEGEVSSPKAFQFEFDSISTSDVFYLENDTLLFDILIDEETIDGQNFKLFETKQVSGGQTPTLKKEIETYFKSFSKSKKNRDALYSKMDSLIKKYPNHDYLGKVLSQIAMEQNLLFNDIRMLYSNLDVDELNPNDVAILENYQDKRKAFQIGSEIPNYELISIDSKAVEFKSHLSQYTLIQFWNSWCEKCRLQNNTLKEIYKKYNFKNFEIISISLDTNQEDWVSAVMEDSTPWESYRIEKGFTGKMASDMGIIHLPQYYLVDKKGRIIEINLSTDELDTILSVLLN</sequence>
<evidence type="ECO:0000313" key="7">
    <source>
        <dbReference type="Proteomes" id="UP000012317"/>
    </source>
</evidence>
<comment type="subcellular location">
    <subcellularLocation>
        <location evidence="1">Cell envelope</location>
    </subcellularLocation>
</comment>
<dbReference type="SUPFAM" id="SSF52833">
    <property type="entry name" value="Thioredoxin-like"/>
    <property type="match status" value="1"/>
</dbReference>
<comment type="caution">
    <text evidence="6">The sequence shown here is derived from an EMBL/GenBank/DDBJ whole genome shotgun (WGS) entry which is preliminary data.</text>
</comment>
<evidence type="ECO:0000256" key="3">
    <source>
        <dbReference type="ARBA" id="ARBA00023157"/>
    </source>
</evidence>
<keyword evidence="7" id="KW-1185">Reference proteome</keyword>
<dbReference type="EMBL" id="APLF01000005">
    <property type="protein sequence ID" value="EMY81440.1"/>
    <property type="molecule type" value="Genomic_DNA"/>
</dbReference>
<dbReference type="InterPro" id="IPR012336">
    <property type="entry name" value="Thioredoxin-like_fold"/>
</dbReference>
<dbReference type="InterPro" id="IPR013766">
    <property type="entry name" value="Thioredoxin_domain"/>
</dbReference>
<accession>N1WR42</accession>
<dbReference type="GO" id="GO:0017004">
    <property type="term" value="P:cytochrome complex assembly"/>
    <property type="evidence" value="ECO:0007669"/>
    <property type="project" value="UniProtKB-KW"/>
</dbReference>
<evidence type="ECO:0000313" key="6">
    <source>
        <dbReference type="EMBL" id="EMY81440.1"/>
    </source>
</evidence>
<dbReference type="Proteomes" id="UP000012317">
    <property type="component" value="Unassembled WGS sequence"/>
</dbReference>
<proteinExistence type="predicted"/>
<dbReference type="InterPro" id="IPR050553">
    <property type="entry name" value="Thioredoxin_ResA/DsbE_sf"/>
</dbReference>
<gene>
    <name evidence="6" type="ORF">pgond44_06300</name>
</gene>
<reference evidence="6 7" key="1">
    <citation type="journal article" date="2014" name="Genome Biol. Evol.">
        <title>Extensive gene acquisition in the extremely psychrophilic bacterial species Psychroflexus torquis and the link to sea-ice ecosystem specialism.</title>
        <authorList>
            <person name="Feng S."/>
            <person name="Powell S.M."/>
            <person name="Wilson R."/>
            <person name="Bowman J.P."/>
        </authorList>
    </citation>
    <scope>NUCLEOTIDE SEQUENCE [LARGE SCALE GENOMIC DNA]</scope>
    <source>
        <strain evidence="6 7">ACAM 44</strain>
    </source>
</reference>
<dbReference type="eggNOG" id="COG0526">
    <property type="taxonomic scope" value="Bacteria"/>
</dbReference>
<dbReference type="PANTHER" id="PTHR42852">
    <property type="entry name" value="THIOL:DISULFIDE INTERCHANGE PROTEIN DSBE"/>
    <property type="match status" value="1"/>
</dbReference>
<dbReference type="CDD" id="cd02966">
    <property type="entry name" value="TlpA_like_family"/>
    <property type="match status" value="1"/>
</dbReference>
<name>N1WR42_9FLAO</name>
<dbReference type="InterPro" id="IPR025380">
    <property type="entry name" value="DUF4369"/>
</dbReference>
<keyword evidence="3" id="KW-1015">Disulfide bond</keyword>
<keyword evidence="2" id="KW-0201">Cytochrome c-type biogenesis</keyword>
<evidence type="ECO:0000256" key="2">
    <source>
        <dbReference type="ARBA" id="ARBA00022748"/>
    </source>
</evidence>
<dbReference type="AlphaFoldDB" id="N1WR42"/>
<dbReference type="GO" id="GO:0030313">
    <property type="term" value="C:cell envelope"/>
    <property type="evidence" value="ECO:0007669"/>
    <property type="project" value="UniProtKB-SubCell"/>
</dbReference>
<dbReference type="STRING" id="1189619.pgond44_06300"/>
<dbReference type="Pfam" id="PF14289">
    <property type="entry name" value="DUF4369"/>
    <property type="match status" value="1"/>
</dbReference>
<organism evidence="6 7">
    <name type="scientific">Psychroflexus gondwanensis ACAM 44</name>
    <dbReference type="NCBI Taxonomy" id="1189619"/>
    <lineage>
        <taxon>Bacteria</taxon>
        <taxon>Pseudomonadati</taxon>
        <taxon>Bacteroidota</taxon>
        <taxon>Flavobacteriia</taxon>
        <taxon>Flavobacteriales</taxon>
        <taxon>Flavobacteriaceae</taxon>
        <taxon>Psychroflexus</taxon>
    </lineage>
</organism>
<keyword evidence="4" id="KW-0676">Redox-active center</keyword>
<dbReference type="Gene3D" id="3.40.30.10">
    <property type="entry name" value="Glutaredoxin"/>
    <property type="match status" value="1"/>
</dbReference>
<dbReference type="Pfam" id="PF13905">
    <property type="entry name" value="Thioredoxin_8"/>
    <property type="match status" value="1"/>
</dbReference>
<evidence type="ECO:0000256" key="1">
    <source>
        <dbReference type="ARBA" id="ARBA00004196"/>
    </source>
</evidence>
<dbReference type="PANTHER" id="PTHR42852:SF6">
    <property type="entry name" value="THIOL:DISULFIDE INTERCHANGE PROTEIN DSBE"/>
    <property type="match status" value="1"/>
</dbReference>
<dbReference type="PROSITE" id="PS51352">
    <property type="entry name" value="THIOREDOXIN_2"/>
    <property type="match status" value="1"/>
</dbReference>
<evidence type="ECO:0000259" key="5">
    <source>
        <dbReference type="PROSITE" id="PS51352"/>
    </source>
</evidence>
<dbReference type="InterPro" id="IPR036249">
    <property type="entry name" value="Thioredoxin-like_sf"/>
</dbReference>
<protein>
    <submittedName>
        <fullName evidence="6">Thiol:disulfide interchange protein, TlpA_like family</fullName>
    </submittedName>
</protein>
<evidence type="ECO:0000256" key="4">
    <source>
        <dbReference type="ARBA" id="ARBA00023284"/>
    </source>
</evidence>